<dbReference type="RefSeq" id="WP_107242906.1">
    <property type="nucleotide sequence ID" value="NZ_PYMJ01000010.1"/>
</dbReference>
<comment type="caution">
    <text evidence="1">The sequence shown here is derived from an EMBL/GenBank/DDBJ whole genome shotgun (WGS) entry which is preliminary data.</text>
</comment>
<dbReference type="AlphaFoldDB" id="A0A2T3JH62"/>
<proteinExistence type="predicted"/>
<evidence type="ECO:0000313" key="1">
    <source>
        <dbReference type="EMBL" id="PSU48300.1"/>
    </source>
</evidence>
<dbReference type="OrthoDB" id="5870528at2"/>
<sequence>MNKLAGKIITGIVLALLFIVLFGLASALLTKSSYHFSSQYDGYGKETLKITYNRGRMKMQFIGKDTKDAIIISKQFFGFFLRFGSHYYLYATEQDGAEKHQSFTVRSFYINNVNKSDAFLISDQRGVFVAKNGKLIHLNSVLIGTSGS</sequence>
<dbReference type="Proteomes" id="UP000240987">
    <property type="component" value="Unassembled WGS sequence"/>
</dbReference>
<dbReference type="EMBL" id="PYMJ01000010">
    <property type="protein sequence ID" value="PSU48300.1"/>
    <property type="molecule type" value="Genomic_DNA"/>
</dbReference>
<gene>
    <name evidence="1" type="ORF">C9J12_11835</name>
</gene>
<accession>A0A2T3JH62</accession>
<reference evidence="1 2" key="1">
    <citation type="submission" date="2018-01" db="EMBL/GenBank/DDBJ databases">
        <title>Whole genome sequencing of Histamine producing bacteria.</title>
        <authorList>
            <person name="Butler K."/>
        </authorList>
    </citation>
    <scope>NUCLEOTIDE SEQUENCE [LARGE SCALE GENOMIC DNA]</scope>
    <source>
        <strain evidence="1 2">JCM 12947</strain>
    </source>
</reference>
<name>A0A2T3JH62_9GAMM</name>
<organism evidence="1 2">
    <name type="scientific">Photobacterium frigidiphilum</name>
    <dbReference type="NCBI Taxonomy" id="264736"/>
    <lineage>
        <taxon>Bacteria</taxon>
        <taxon>Pseudomonadati</taxon>
        <taxon>Pseudomonadota</taxon>
        <taxon>Gammaproteobacteria</taxon>
        <taxon>Vibrionales</taxon>
        <taxon>Vibrionaceae</taxon>
        <taxon>Photobacterium</taxon>
    </lineage>
</organism>
<evidence type="ECO:0000313" key="2">
    <source>
        <dbReference type="Proteomes" id="UP000240987"/>
    </source>
</evidence>
<keyword evidence="2" id="KW-1185">Reference proteome</keyword>
<protein>
    <submittedName>
        <fullName evidence="1">Uncharacterized protein</fullName>
    </submittedName>
</protein>